<dbReference type="InterPro" id="IPR045407">
    <property type="entry name" value="DUF6512"/>
</dbReference>
<name>A0A3R6CTS6_9FIRM</name>
<sequence>MQAKTRLNLFRFIFISILGVLLHFTYEWSGDNPAIGLFSAVNESTWEHLKLIFFPMLLLTMIEFLWAHIKDKSLPENYLPARTVGILSGMAFIVVGFYTLNGVLGRNYEFLNIALYFAGVMYALRTENRLESRQMCINDYVSMTILAILAVAFFAFTNYPPELGVFAVPTTD</sequence>
<evidence type="ECO:0000313" key="2">
    <source>
        <dbReference type="EMBL" id="RGS40898.1"/>
    </source>
</evidence>
<feature type="transmembrane region" description="Helical" evidence="1">
    <location>
        <begin position="49"/>
        <end position="67"/>
    </location>
</feature>
<evidence type="ECO:0000256" key="1">
    <source>
        <dbReference type="SAM" id="Phobius"/>
    </source>
</evidence>
<keyword evidence="1" id="KW-1133">Transmembrane helix</keyword>
<keyword evidence="1" id="KW-0472">Membrane</keyword>
<keyword evidence="1" id="KW-0812">Transmembrane</keyword>
<proteinExistence type="predicted"/>
<comment type="caution">
    <text evidence="2">The sequence shown here is derived from an EMBL/GenBank/DDBJ whole genome shotgun (WGS) entry which is preliminary data.</text>
</comment>
<dbReference type="Proteomes" id="UP000283295">
    <property type="component" value="Unassembled WGS sequence"/>
</dbReference>
<evidence type="ECO:0000313" key="3">
    <source>
        <dbReference type="Proteomes" id="UP000283295"/>
    </source>
</evidence>
<gene>
    <name evidence="2" type="ORF">DWX94_09590</name>
</gene>
<feature type="transmembrane region" description="Helical" evidence="1">
    <location>
        <begin position="136"/>
        <end position="156"/>
    </location>
</feature>
<accession>A0A3R6CTS6</accession>
<dbReference type="Pfam" id="PF20122">
    <property type="entry name" value="DUF6512"/>
    <property type="match status" value="1"/>
</dbReference>
<reference evidence="2 3" key="1">
    <citation type="submission" date="2018-08" db="EMBL/GenBank/DDBJ databases">
        <title>A genome reference for cultivated species of the human gut microbiota.</title>
        <authorList>
            <person name="Zou Y."/>
            <person name="Xue W."/>
            <person name="Luo G."/>
        </authorList>
    </citation>
    <scope>NUCLEOTIDE SEQUENCE [LARGE SCALE GENOMIC DNA]</scope>
    <source>
        <strain evidence="2 3">AF22-21</strain>
    </source>
</reference>
<feature type="transmembrane region" description="Helical" evidence="1">
    <location>
        <begin position="79"/>
        <end position="100"/>
    </location>
</feature>
<feature type="transmembrane region" description="Helical" evidence="1">
    <location>
        <begin position="12"/>
        <end position="29"/>
    </location>
</feature>
<protein>
    <submittedName>
        <fullName evidence="2">Uncharacterized protein</fullName>
    </submittedName>
</protein>
<dbReference type="EMBL" id="QRVK01000024">
    <property type="protein sequence ID" value="RGS40898.1"/>
    <property type="molecule type" value="Genomic_DNA"/>
</dbReference>
<feature type="transmembrane region" description="Helical" evidence="1">
    <location>
        <begin position="106"/>
        <end position="124"/>
    </location>
</feature>
<dbReference type="AlphaFoldDB" id="A0A3R6CTS6"/>
<organism evidence="2 3">
    <name type="scientific">Coprococcus eutactus</name>
    <dbReference type="NCBI Taxonomy" id="33043"/>
    <lineage>
        <taxon>Bacteria</taxon>
        <taxon>Bacillati</taxon>
        <taxon>Bacillota</taxon>
        <taxon>Clostridia</taxon>
        <taxon>Lachnospirales</taxon>
        <taxon>Lachnospiraceae</taxon>
        <taxon>Coprococcus</taxon>
    </lineage>
</organism>
<dbReference type="OrthoDB" id="48209at2"/>